<dbReference type="EMBL" id="QSVF01000003">
    <property type="protein sequence ID" value="RGO12773.1"/>
    <property type="molecule type" value="Genomic_DNA"/>
</dbReference>
<evidence type="ECO:0000313" key="2">
    <source>
        <dbReference type="EMBL" id="RGO12773.1"/>
    </source>
</evidence>
<protein>
    <submittedName>
        <fullName evidence="2">DUF3789 domain-containing protein</fullName>
    </submittedName>
</protein>
<proteinExistence type="predicted"/>
<organism evidence="2 3">
    <name type="scientific">Thomasclavelia spiroformis</name>
    <dbReference type="NCBI Taxonomy" id="29348"/>
    <lineage>
        <taxon>Bacteria</taxon>
        <taxon>Bacillati</taxon>
        <taxon>Bacillota</taxon>
        <taxon>Erysipelotrichia</taxon>
        <taxon>Erysipelotrichales</taxon>
        <taxon>Coprobacillaceae</taxon>
        <taxon>Thomasclavelia</taxon>
    </lineage>
</organism>
<dbReference type="AlphaFoldDB" id="A0A3E5FSA3"/>
<comment type="caution">
    <text evidence="2">The sequence shown here is derived from an EMBL/GenBank/DDBJ whole genome shotgun (WGS) entry which is preliminary data.</text>
</comment>
<gene>
    <name evidence="2" type="ORF">DXB31_01775</name>
</gene>
<dbReference type="Proteomes" id="UP000261087">
    <property type="component" value="Unassembled WGS sequence"/>
</dbReference>
<keyword evidence="1" id="KW-0472">Membrane</keyword>
<keyword evidence="1" id="KW-1133">Transmembrane helix</keyword>
<name>A0A3E5FSA3_9FIRM</name>
<sequence>MLGYLSIFILGVIIGVVIMCLFQINKK</sequence>
<evidence type="ECO:0000313" key="3">
    <source>
        <dbReference type="Proteomes" id="UP000261087"/>
    </source>
</evidence>
<evidence type="ECO:0000256" key="1">
    <source>
        <dbReference type="SAM" id="Phobius"/>
    </source>
</evidence>
<keyword evidence="1" id="KW-0812">Transmembrane</keyword>
<accession>A0A3E5FSA3</accession>
<feature type="transmembrane region" description="Helical" evidence="1">
    <location>
        <begin position="6"/>
        <end position="24"/>
    </location>
</feature>
<reference evidence="2 3" key="1">
    <citation type="submission" date="2018-08" db="EMBL/GenBank/DDBJ databases">
        <title>A genome reference for cultivated species of the human gut microbiota.</title>
        <authorList>
            <person name="Zou Y."/>
            <person name="Xue W."/>
            <person name="Luo G."/>
        </authorList>
    </citation>
    <scope>NUCLEOTIDE SEQUENCE [LARGE SCALE GENOMIC DNA]</scope>
    <source>
        <strain evidence="2 3">OM02-6</strain>
    </source>
</reference>